<feature type="region of interest" description="Disordered" evidence="1">
    <location>
        <begin position="47"/>
        <end position="138"/>
    </location>
</feature>
<feature type="region of interest" description="Disordered" evidence="1">
    <location>
        <begin position="1"/>
        <end position="34"/>
    </location>
</feature>
<accession>A0AAP0S0U3</accession>
<evidence type="ECO:0000313" key="2">
    <source>
        <dbReference type="EMBL" id="KAK9284600.1"/>
    </source>
</evidence>
<organism evidence="2 3">
    <name type="scientific">Liquidambar formosana</name>
    <name type="common">Formosan gum</name>
    <dbReference type="NCBI Taxonomy" id="63359"/>
    <lineage>
        <taxon>Eukaryota</taxon>
        <taxon>Viridiplantae</taxon>
        <taxon>Streptophyta</taxon>
        <taxon>Embryophyta</taxon>
        <taxon>Tracheophyta</taxon>
        <taxon>Spermatophyta</taxon>
        <taxon>Magnoliopsida</taxon>
        <taxon>eudicotyledons</taxon>
        <taxon>Gunneridae</taxon>
        <taxon>Pentapetalae</taxon>
        <taxon>Saxifragales</taxon>
        <taxon>Altingiaceae</taxon>
        <taxon>Liquidambar</taxon>
    </lineage>
</organism>
<feature type="compositionally biased region" description="Acidic residues" evidence="1">
    <location>
        <begin position="107"/>
        <end position="118"/>
    </location>
</feature>
<dbReference type="Proteomes" id="UP001415857">
    <property type="component" value="Unassembled WGS sequence"/>
</dbReference>
<evidence type="ECO:0000256" key="1">
    <source>
        <dbReference type="SAM" id="MobiDB-lite"/>
    </source>
</evidence>
<comment type="caution">
    <text evidence="2">The sequence shown here is derived from an EMBL/GenBank/DDBJ whole genome shotgun (WGS) entry which is preliminary data.</text>
</comment>
<evidence type="ECO:0000313" key="3">
    <source>
        <dbReference type="Proteomes" id="UP001415857"/>
    </source>
</evidence>
<gene>
    <name evidence="2" type="ORF">L1049_023776</name>
</gene>
<reference evidence="2 3" key="1">
    <citation type="journal article" date="2024" name="Plant J.">
        <title>Genome sequences and population genomics reveal climatic adaptation and genomic divergence between two closely related sweetgum species.</title>
        <authorList>
            <person name="Xu W.Q."/>
            <person name="Ren C.Q."/>
            <person name="Zhang X.Y."/>
            <person name="Comes H.P."/>
            <person name="Liu X.H."/>
            <person name="Li Y.G."/>
            <person name="Kettle C.J."/>
            <person name="Jalonen R."/>
            <person name="Gaisberger H."/>
            <person name="Ma Y.Z."/>
            <person name="Qiu Y.X."/>
        </authorList>
    </citation>
    <scope>NUCLEOTIDE SEQUENCE [LARGE SCALE GENOMIC DNA]</scope>
    <source>
        <strain evidence="2">Hangzhou</strain>
    </source>
</reference>
<name>A0AAP0S0U3_LIQFO</name>
<keyword evidence="3" id="KW-1185">Reference proteome</keyword>
<dbReference type="EMBL" id="JBBPBK010000005">
    <property type="protein sequence ID" value="KAK9284600.1"/>
    <property type="molecule type" value="Genomic_DNA"/>
</dbReference>
<protein>
    <submittedName>
        <fullName evidence="2">Uncharacterized protein</fullName>
    </submittedName>
</protein>
<proteinExistence type="predicted"/>
<sequence>MRMQVEDAENASSSERSEFDDDNGQATGDEYDGLAVDDYAGIYNGKSEDLILDESDDNVVGDEDDNDHDIEGDDDEDDDDDEEGDVGGDEDDEQGDLDVGRYINGYSDEEEGNRDEDEGRNGMPDEGMESSSSSDYSD</sequence>
<dbReference type="AlphaFoldDB" id="A0AAP0S0U3"/>
<feature type="compositionally biased region" description="Acidic residues" evidence="1">
    <location>
        <begin position="50"/>
        <end position="96"/>
    </location>
</feature>